<dbReference type="OrthoDB" id="6372240at2"/>
<sequence length="92" mass="10391">MSLFSPITGKAGPATRKDLLQVQNTVGSATTDVIDELERLGFSVTGRRRDHWVVTGRSALPEFHFYSIGEMGQFARDRARFYIEPLHKEILP</sequence>
<dbReference type="Proteomes" id="UP000198644">
    <property type="component" value="Unassembled WGS sequence"/>
</dbReference>
<dbReference type="EMBL" id="FOYW01000001">
    <property type="protein sequence ID" value="SFR64369.1"/>
    <property type="molecule type" value="Genomic_DNA"/>
</dbReference>
<dbReference type="STRING" id="650891.SAMN05216203_2100"/>
<dbReference type="RefSeq" id="WP_092011865.1">
    <property type="nucleotide sequence ID" value="NZ_FOYW01000001.1"/>
</dbReference>
<keyword evidence="2" id="KW-1185">Reference proteome</keyword>
<organism evidence="1 2">
    <name type="scientific">Marinobacter daqiaonensis</name>
    <dbReference type="NCBI Taxonomy" id="650891"/>
    <lineage>
        <taxon>Bacteria</taxon>
        <taxon>Pseudomonadati</taxon>
        <taxon>Pseudomonadota</taxon>
        <taxon>Gammaproteobacteria</taxon>
        <taxon>Pseudomonadales</taxon>
        <taxon>Marinobacteraceae</taxon>
        <taxon>Marinobacter</taxon>
    </lineage>
</organism>
<name>A0A1I6ICM2_9GAMM</name>
<gene>
    <name evidence="1" type="ORF">SAMN05216203_2100</name>
</gene>
<dbReference type="AlphaFoldDB" id="A0A1I6ICM2"/>
<protein>
    <submittedName>
        <fullName evidence="1">Uncharacterized protein</fullName>
    </submittedName>
</protein>
<reference evidence="1 2" key="1">
    <citation type="submission" date="2016-10" db="EMBL/GenBank/DDBJ databases">
        <authorList>
            <person name="de Groot N.N."/>
        </authorList>
    </citation>
    <scope>NUCLEOTIDE SEQUENCE [LARGE SCALE GENOMIC DNA]</scope>
    <source>
        <strain evidence="1 2">CGMCC 1.9167</strain>
    </source>
</reference>
<evidence type="ECO:0000313" key="1">
    <source>
        <dbReference type="EMBL" id="SFR64369.1"/>
    </source>
</evidence>
<accession>A0A1I6ICM2</accession>
<evidence type="ECO:0000313" key="2">
    <source>
        <dbReference type="Proteomes" id="UP000198644"/>
    </source>
</evidence>
<proteinExistence type="predicted"/>